<dbReference type="UniPathway" id="UPA00315">
    <property type="reaction ID" value="UER00080"/>
</dbReference>
<evidence type="ECO:0000256" key="10">
    <source>
        <dbReference type="HAMAP-Rule" id="MF_00086"/>
    </source>
</evidence>
<comment type="cofactor">
    <cofactor evidence="10">
        <name>Mg(2+)</name>
        <dbReference type="ChEBI" id="CHEBI:18420"/>
    </cofactor>
    <text evidence="10">Binds 2 divalent ions per subunit.</text>
</comment>
<feature type="region of interest" description="Flexible loop" evidence="10">
    <location>
        <begin position="100"/>
        <end position="110"/>
    </location>
</feature>
<dbReference type="NCBIfam" id="TIGR01034">
    <property type="entry name" value="metK"/>
    <property type="match status" value="1"/>
</dbReference>
<dbReference type="GO" id="GO:0006730">
    <property type="term" value="P:one-carbon metabolic process"/>
    <property type="evidence" value="ECO:0007669"/>
    <property type="project" value="UniProtKB-KW"/>
</dbReference>
<organism evidence="16 17">
    <name type="scientific">Cutibacterium granulosum</name>
    <dbReference type="NCBI Taxonomy" id="33011"/>
    <lineage>
        <taxon>Bacteria</taxon>
        <taxon>Bacillati</taxon>
        <taxon>Actinomycetota</taxon>
        <taxon>Actinomycetes</taxon>
        <taxon>Propionibacteriales</taxon>
        <taxon>Propionibacteriaceae</taxon>
        <taxon>Cutibacterium</taxon>
    </lineage>
</organism>
<dbReference type="GO" id="GO:0005524">
    <property type="term" value="F:ATP binding"/>
    <property type="evidence" value="ECO:0007669"/>
    <property type="project" value="UniProtKB-UniRule"/>
</dbReference>
<dbReference type="PROSITE" id="PS00377">
    <property type="entry name" value="ADOMET_SYNTHASE_2"/>
    <property type="match status" value="1"/>
</dbReference>
<evidence type="ECO:0000256" key="7">
    <source>
        <dbReference type="ARBA" id="ARBA00022840"/>
    </source>
</evidence>
<dbReference type="InterPro" id="IPR022630">
    <property type="entry name" value="S-AdoMet_synt_C"/>
</dbReference>
<dbReference type="HAMAP" id="MF_00086">
    <property type="entry name" value="S_AdoMet_synth1"/>
    <property type="match status" value="1"/>
</dbReference>
<dbReference type="GO" id="GO:0000287">
    <property type="term" value="F:magnesium ion binding"/>
    <property type="evidence" value="ECO:0007669"/>
    <property type="project" value="UniProtKB-UniRule"/>
</dbReference>
<evidence type="ECO:0000259" key="14">
    <source>
        <dbReference type="Pfam" id="PF02772"/>
    </source>
</evidence>
<dbReference type="InterPro" id="IPR002133">
    <property type="entry name" value="S-AdoMet_synthetase"/>
</dbReference>
<dbReference type="CDD" id="cd18079">
    <property type="entry name" value="S-AdoMet_synt"/>
    <property type="match status" value="1"/>
</dbReference>
<dbReference type="EMBL" id="LT906441">
    <property type="protein sequence ID" value="SNV36088.1"/>
    <property type="molecule type" value="Genomic_DNA"/>
</dbReference>
<protein>
    <recommendedName>
        <fullName evidence="10">S-adenosylmethionine synthase</fullName>
        <shortName evidence="10">AdoMet synthase</shortName>
        <ecNumber evidence="10">2.5.1.6</ecNumber>
    </recommendedName>
    <alternativeName>
        <fullName evidence="10">MAT</fullName>
    </alternativeName>
    <alternativeName>
        <fullName evidence="10">Methionine adenosyltransferase</fullName>
    </alternativeName>
</protein>
<evidence type="ECO:0000256" key="3">
    <source>
        <dbReference type="ARBA" id="ARBA00022563"/>
    </source>
</evidence>
<dbReference type="Gene3D" id="3.30.300.10">
    <property type="match status" value="3"/>
</dbReference>
<accession>A0A239WQG3</accession>
<evidence type="ECO:0000256" key="8">
    <source>
        <dbReference type="ARBA" id="ARBA00022842"/>
    </source>
</evidence>
<dbReference type="PROSITE" id="PS00376">
    <property type="entry name" value="ADOMET_SYNTHASE_1"/>
    <property type="match status" value="1"/>
</dbReference>
<evidence type="ECO:0000313" key="17">
    <source>
        <dbReference type="Proteomes" id="UP000215332"/>
    </source>
</evidence>
<comment type="cofactor">
    <cofactor evidence="10">
        <name>K(+)</name>
        <dbReference type="ChEBI" id="CHEBI:29103"/>
    </cofactor>
    <text evidence="10">Binds 1 potassium ion per subunit.</text>
</comment>
<dbReference type="Pfam" id="PF02772">
    <property type="entry name" value="S-AdoMet_synt_M"/>
    <property type="match status" value="1"/>
</dbReference>
<feature type="binding site" description="in other chain" evidence="10">
    <location>
        <begin position="258"/>
        <end position="259"/>
    </location>
    <ligand>
        <name>ATP</name>
        <dbReference type="ChEBI" id="CHEBI:30616"/>
        <note>ligand shared between two neighboring subunits</note>
    </ligand>
</feature>
<comment type="subcellular location">
    <subcellularLocation>
        <location evidence="10 11">Cytoplasm</location>
    </subcellularLocation>
</comment>
<sequence>MSTRTLFTSESVTEGHPDKIADAISDRILDEMLAQDPTSHVAVETLVATGQVMVCGEVTTEAYADISSIARQTIVEIGYDSSRKAFDGASCGVNVALDNQSPDIAQGVNNSWEVRHGSTDPLDAQGAGDQGLMFGYASNETAALMPLPIDVAHALSLRLTEVRKNGTLDYLWPDGKTQVTAQYDEHNRPVGIDTVVVSSQHEDGVDIEGQMTPDLVEHVITPVLDRYDLATDDMKVLVNPTGKFVIGGPMGDIGLTGRKIIVDTYGGMARHGGGAFSGKDPSKVDRSACYAMRWVAKNVVSAGLADRAECQVAYAIGKAQPVGFRIDTFGTNKVPESVIEKAVLAVFDLRPAAIVRDLDLLHPIYSQLVAGGHFGRALPGVTWEQTNRVDDLLAAVK</sequence>
<feature type="binding site" description="in other chain" evidence="10">
    <location>
        <position position="57"/>
    </location>
    <ligand>
        <name>L-methionine</name>
        <dbReference type="ChEBI" id="CHEBI:57844"/>
        <note>ligand shared between two neighboring subunits</note>
    </ligand>
</feature>
<keyword evidence="7 10" id="KW-0067">ATP-binding</keyword>
<keyword evidence="10" id="KW-0963">Cytoplasm</keyword>
<evidence type="ECO:0000256" key="6">
    <source>
        <dbReference type="ARBA" id="ARBA00022741"/>
    </source>
</evidence>
<dbReference type="InterPro" id="IPR022631">
    <property type="entry name" value="ADOMET_SYNTHASE_CS"/>
</dbReference>
<feature type="binding site" evidence="10">
    <location>
        <position position="18"/>
    </location>
    <ligand>
        <name>Mg(2+)</name>
        <dbReference type="ChEBI" id="CHEBI:18420"/>
    </ligand>
</feature>
<evidence type="ECO:0000256" key="9">
    <source>
        <dbReference type="ARBA" id="ARBA00022958"/>
    </source>
</evidence>
<dbReference type="RefSeq" id="WP_021105574.1">
    <property type="nucleotide sequence ID" value="NZ_JAWMSC010000050.1"/>
</dbReference>
<dbReference type="GO" id="GO:0006556">
    <property type="term" value="P:S-adenosylmethionine biosynthetic process"/>
    <property type="evidence" value="ECO:0007669"/>
    <property type="project" value="UniProtKB-UniRule"/>
</dbReference>
<dbReference type="GO" id="GO:0005737">
    <property type="term" value="C:cytoplasm"/>
    <property type="evidence" value="ECO:0007669"/>
    <property type="project" value="UniProtKB-SubCell"/>
</dbReference>
<evidence type="ECO:0000256" key="5">
    <source>
        <dbReference type="ARBA" id="ARBA00022723"/>
    </source>
</evidence>
<feature type="binding site" evidence="10">
    <location>
        <position position="279"/>
    </location>
    <ligand>
        <name>ATP</name>
        <dbReference type="ChEBI" id="CHEBI:30616"/>
        <note>ligand shared between two neighboring subunits</note>
    </ligand>
</feature>
<keyword evidence="9 10" id="KW-0630">Potassium</keyword>
<gene>
    <name evidence="10 16" type="primary">metK</name>
    <name evidence="16" type="ORF">SAMEA4412665_01317</name>
</gene>
<dbReference type="PANTHER" id="PTHR11964">
    <property type="entry name" value="S-ADENOSYLMETHIONINE SYNTHETASE"/>
    <property type="match status" value="1"/>
</dbReference>
<feature type="binding site" evidence="10">
    <location>
        <position position="275"/>
    </location>
    <ligand>
        <name>ATP</name>
        <dbReference type="ChEBI" id="CHEBI:30616"/>
        <note>ligand shared between two neighboring subunits</note>
    </ligand>
</feature>
<dbReference type="AlphaFoldDB" id="A0A239WQG3"/>
<evidence type="ECO:0000256" key="4">
    <source>
        <dbReference type="ARBA" id="ARBA00022679"/>
    </source>
</evidence>
<evidence type="ECO:0000256" key="11">
    <source>
        <dbReference type="RuleBase" id="RU000542"/>
    </source>
</evidence>
<feature type="binding site" description="in other chain" evidence="10">
    <location>
        <position position="283"/>
    </location>
    <ligand>
        <name>L-methionine</name>
        <dbReference type="ChEBI" id="CHEBI:57844"/>
        <note>ligand shared between two neighboring subunits</note>
    </ligand>
</feature>
<evidence type="ECO:0000256" key="2">
    <source>
        <dbReference type="ARBA" id="ARBA00009685"/>
    </source>
</evidence>
<dbReference type="SUPFAM" id="SSF55973">
    <property type="entry name" value="S-adenosylmethionine synthetase"/>
    <property type="match status" value="3"/>
</dbReference>
<comment type="catalytic activity">
    <reaction evidence="10">
        <text>L-methionine + ATP + H2O = S-adenosyl-L-methionine + phosphate + diphosphate</text>
        <dbReference type="Rhea" id="RHEA:21080"/>
        <dbReference type="ChEBI" id="CHEBI:15377"/>
        <dbReference type="ChEBI" id="CHEBI:30616"/>
        <dbReference type="ChEBI" id="CHEBI:33019"/>
        <dbReference type="ChEBI" id="CHEBI:43474"/>
        <dbReference type="ChEBI" id="CHEBI:57844"/>
        <dbReference type="ChEBI" id="CHEBI:59789"/>
        <dbReference type="EC" id="2.5.1.6"/>
    </reaction>
</comment>
<name>A0A239WQG3_9ACTN</name>
<feature type="domain" description="S-adenosylmethionine synthetase N-terminal" evidence="13">
    <location>
        <begin position="5"/>
        <end position="102"/>
    </location>
</feature>
<keyword evidence="8 10" id="KW-0460">Magnesium</keyword>
<dbReference type="EC" id="2.5.1.6" evidence="10"/>
<comment type="subunit">
    <text evidence="10">Homotetramer; dimer of dimers.</text>
</comment>
<keyword evidence="6 10" id="KW-0547">Nucleotide-binding</keyword>
<dbReference type="InterPro" id="IPR022628">
    <property type="entry name" value="S-AdoMet_synt_N"/>
</dbReference>
<feature type="binding site" evidence="10">
    <location>
        <position position="44"/>
    </location>
    <ligand>
        <name>K(+)</name>
        <dbReference type="ChEBI" id="CHEBI:29103"/>
    </ligand>
</feature>
<dbReference type="GO" id="GO:0004478">
    <property type="term" value="F:methionine adenosyltransferase activity"/>
    <property type="evidence" value="ECO:0007669"/>
    <property type="project" value="UniProtKB-UniRule"/>
</dbReference>
<keyword evidence="3 10" id="KW-0554">One-carbon metabolism</keyword>
<evidence type="ECO:0000256" key="1">
    <source>
        <dbReference type="ARBA" id="ARBA00005224"/>
    </source>
</evidence>
<evidence type="ECO:0000313" key="16">
    <source>
        <dbReference type="EMBL" id="SNV36088.1"/>
    </source>
</evidence>
<dbReference type="InterPro" id="IPR022629">
    <property type="entry name" value="S-AdoMet_synt_central"/>
</dbReference>
<dbReference type="Pfam" id="PF02773">
    <property type="entry name" value="S-AdoMet_synt_C"/>
    <property type="match status" value="1"/>
</dbReference>
<keyword evidence="5 10" id="KW-0479">Metal-binding</keyword>
<evidence type="ECO:0000259" key="15">
    <source>
        <dbReference type="Pfam" id="PF02773"/>
    </source>
</evidence>
<dbReference type="Proteomes" id="UP000215332">
    <property type="component" value="Chromosome 1"/>
</dbReference>
<proteinExistence type="inferred from homology"/>
<feature type="binding site" evidence="10">
    <location>
        <position position="252"/>
    </location>
    <ligand>
        <name>ATP</name>
        <dbReference type="ChEBI" id="CHEBI:30616"/>
        <note>ligand shared between two neighboring subunits</note>
    </ligand>
</feature>
<keyword evidence="4 10" id="KW-0808">Transferase</keyword>
<feature type="binding site" description="in other chain" evidence="10">
    <location>
        <begin position="243"/>
        <end position="244"/>
    </location>
    <ligand>
        <name>ATP</name>
        <dbReference type="ChEBI" id="CHEBI:30616"/>
        <note>ligand shared between two neighboring subunits</note>
    </ligand>
</feature>
<evidence type="ECO:0000256" key="12">
    <source>
        <dbReference type="RuleBase" id="RU004462"/>
    </source>
</evidence>
<comment type="pathway">
    <text evidence="1 10">Amino-acid biosynthesis; S-adenosyl-L-methionine biosynthesis; S-adenosyl-L-methionine from L-methionine: step 1/1.</text>
</comment>
<dbReference type="KEGG" id="cgrn:4412665_01317"/>
<feature type="binding site" evidence="10">
    <location>
        <position position="252"/>
    </location>
    <ligand>
        <name>L-methionine</name>
        <dbReference type="ChEBI" id="CHEBI:57844"/>
        <note>ligand shared between two neighboring subunits</note>
    </ligand>
</feature>
<feature type="domain" description="S-adenosylmethionine synthetase central" evidence="14">
    <location>
        <begin position="125"/>
        <end position="244"/>
    </location>
</feature>
<dbReference type="eggNOG" id="COG0192">
    <property type="taxonomic scope" value="Bacteria"/>
</dbReference>
<dbReference type="InterPro" id="IPR022636">
    <property type="entry name" value="S-AdoMet_synthetase_sfam"/>
</dbReference>
<evidence type="ECO:0000259" key="13">
    <source>
        <dbReference type="Pfam" id="PF00438"/>
    </source>
</evidence>
<feature type="binding site" description="in other chain" evidence="10">
    <location>
        <position position="16"/>
    </location>
    <ligand>
        <name>ATP</name>
        <dbReference type="ChEBI" id="CHEBI:30616"/>
        <note>ligand shared between two neighboring subunits</note>
    </ligand>
</feature>
<feature type="binding site" description="in other chain" evidence="10">
    <location>
        <begin position="174"/>
        <end position="176"/>
    </location>
    <ligand>
        <name>ATP</name>
        <dbReference type="ChEBI" id="CHEBI:30616"/>
        <note>ligand shared between two neighboring subunits</note>
    </ligand>
</feature>
<reference evidence="16 17" key="1">
    <citation type="submission" date="2017-06" db="EMBL/GenBank/DDBJ databases">
        <authorList>
            <consortium name="Pathogen Informatics"/>
        </authorList>
    </citation>
    <scope>NUCLEOTIDE SEQUENCE [LARGE SCALE GENOMIC DNA]</scope>
    <source>
        <strain evidence="16 17">NCTC11865</strain>
    </source>
</reference>
<dbReference type="Pfam" id="PF00438">
    <property type="entry name" value="S-AdoMet_synt_N"/>
    <property type="match status" value="1"/>
</dbReference>
<feature type="binding site" description="in other chain" evidence="10">
    <location>
        <position position="100"/>
    </location>
    <ligand>
        <name>L-methionine</name>
        <dbReference type="ChEBI" id="CHEBI:57844"/>
        <note>ligand shared between two neighboring subunits</note>
    </ligand>
</feature>
<dbReference type="PIRSF" id="PIRSF000497">
    <property type="entry name" value="MAT"/>
    <property type="match status" value="1"/>
</dbReference>
<feature type="domain" description="S-adenosylmethionine synthetase C-terminal" evidence="15">
    <location>
        <begin position="246"/>
        <end position="385"/>
    </location>
</feature>
<comment type="function">
    <text evidence="10">Catalyzes the formation of S-adenosylmethionine (AdoMet) from methionine and ATP. The overall synthetic reaction is composed of two sequential steps, AdoMet formation and the subsequent tripolyphosphate hydrolysis which occurs prior to release of AdoMet from the enzyme.</text>
</comment>
<dbReference type="FunFam" id="3.30.300.10:FF:000003">
    <property type="entry name" value="S-adenosylmethionine synthase"/>
    <property type="match status" value="1"/>
</dbReference>
<comment type="similarity">
    <text evidence="2 10 12">Belongs to the AdoMet synthase family.</text>
</comment>